<gene>
    <name evidence="1" type="ORF">LZ495_36395</name>
</gene>
<organism evidence="1 2">
    <name type="scientific">Yinghuangia soli</name>
    <dbReference type="NCBI Taxonomy" id="2908204"/>
    <lineage>
        <taxon>Bacteria</taxon>
        <taxon>Bacillati</taxon>
        <taxon>Actinomycetota</taxon>
        <taxon>Actinomycetes</taxon>
        <taxon>Kitasatosporales</taxon>
        <taxon>Streptomycetaceae</taxon>
        <taxon>Yinghuangia</taxon>
    </lineage>
</organism>
<reference evidence="1" key="1">
    <citation type="submission" date="2022-01" db="EMBL/GenBank/DDBJ databases">
        <title>Genome-Based Taxonomic Classification of the Phylum Actinobacteria.</title>
        <authorList>
            <person name="Gao Y."/>
        </authorList>
    </citation>
    <scope>NUCLEOTIDE SEQUENCE</scope>
    <source>
        <strain evidence="1">KLBMP 8922</strain>
    </source>
</reference>
<name>A0AA41U3E0_9ACTN</name>
<dbReference type="Proteomes" id="UP001165378">
    <property type="component" value="Unassembled WGS sequence"/>
</dbReference>
<proteinExistence type="predicted"/>
<evidence type="ECO:0000313" key="2">
    <source>
        <dbReference type="Proteomes" id="UP001165378"/>
    </source>
</evidence>
<dbReference type="EMBL" id="JAKFHA010000037">
    <property type="protein sequence ID" value="MCF2532663.1"/>
    <property type="molecule type" value="Genomic_DNA"/>
</dbReference>
<keyword evidence="2" id="KW-1185">Reference proteome</keyword>
<protein>
    <submittedName>
        <fullName evidence="1">Uncharacterized protein</fullName>
    </submittedName>
</protein>
<comment type="caution">
    <text evidence="1">The sequence shown here is derived from an EMBL/GenBank/DDBJ whole genome shotgun (WGS) entry which is preliminary data.</text>
</comment>
<evidence type="ECO:0000313" key="1">
    <source>
        <dbReference type="EMBL" id="MCF2532663.1"/>
    </source>
</evidence>
<accession>A0AA41U3E0</accession>
<dbReference type="AlphaFoldDB" id="A0AA41U3E0"/>
<dbReference type="RefSeq" id="WP_235057438.1">
    <property type="nucleotide sequence ID" value="NZ_JAKFHA010000037.1"/>
</dbReference>
<sequence length="57" mass="6158">MLKRIPFDPDAHLLHGAGLAGWRRARAEVLRTHGPSAAPDAWVVIGVGPQPVRLLVD</sequence>